<evidence type="ECO:0000256" key="3">
    <source>
        <dbReference type="SAM" id="MobiDB-lite"/>
    </source>
</evidence>
<dbReference type="InterPro" id="IPR036517">
    <property type="entry name" value="FF_domain_sf"/>
</dbReference>
<dbReference type="SUPFAM" id="SSF81698">
    <property type="entry name" value="FF domain"/>
    <property type="match status" value="1"/>
</dbReference>
<dbReference type="GO" id="GO:0005096">
    <property type="term" value="F:GTPase activator activity"/>
    <property type="evidence" value="ECO:0007669"/>
    <property type="project" value="UniProtKB-KW"/>
</dbReference>
<dbReference type="Gene3D" id="1.10.555.10">
    <property type="entry name" value="Rho GTPase activation protein"/>
    <property type="match status" value="1"/>
</dbReference>
<dbReference type="Pfam" id="PF19518">
    <property type="entry name" value="RhoGAP_pG1_pG2"/>
    <property type="match status" value="2"/>
</dbReference>
<feature type="compositionally biased region" description="Pro residues" evidence="3">
    <location>
        <begin position="1218"/>
        <end position="1227"/>
    </location>
</feature>
<comment type="caution">
    <text evidence="7">The sequence shown here is derived from an EMBL/GenBank/DDBJ whole genome shotgun (WGS) entry which is preliminary data.</text>
</comment>
<protein>
    <submittedName>
        <fullName evidence="7">Uncharacterized protein</fullName>
    </submittedName>
</protein>
<dbReference type="GO" id="GO:0008361">
    <property type="term" value="P:regulation of cell size"/>
    <property type="evidence" value="ECO:0007669"/>
    <property type="project" value="TreeGrafter"/>
</dbReference>
<sequence length="1743" mass="197218">MARKQEQHHRRTFNVSVVGLGVSEHEKGPVGVGKSCLCNRFVRPLADDYYTDHISVLSQSDFGGRVVNNDHFLYWGGVTKTSDDGTDMTFNVVEQTEFIDDSSFQPFKCGKSTELYYKRCAETKLQSAEKLMYICKNQLGLEHEYEQKLLPDGRLSIDGFLFVFSVAATRRDKSGHDMAEVERQVDYNCRILSNLVKTKKPVVLVTSKNDNASDTLCRGAERLITRKEFKNANIPIVETSSHHNINVELAFLTVAHLIDRTKGRPKTVSYAEAARTRLELLDVAKEAFRNLLRVHVVDYKSSWSSVHKKLQRNPDYVHFVEKVGSDQARILFRKHVAQLKEEIIQRKQELYLERLQTVLPEILPDLAVIADRSWPSVCRWLQRQDIFDQLFVMTSDKIPWHCSDLVDSDDPRIPFDLTECPAAETCFRNHVNALRAEQKRTELQRQFKQLLIDKSASDSVCAGQSLNEVIVYLLSSGCFSSLCEADKNAIYEQHQRELREQAKQNFIELQLEKVELFAKYRHGNRQVTRDDLQEINEALSSDRRYKALDRLREDREVLLLNHLGFMERPSRERCPFREKCAECFIEEILHCKAHRPQSWNQHAEFLLDVANTQLSLVLLGTDGLANQLVNEIRMQCSEDEYMMDGQVYSLDYRPIEGDVSLPQNAFRAASFMPQGCFCVYNSLSTLEYLRSSLERTLISDLEQDNPVPYQGLPTVIILAHNPSLTEKGLMRLREEGQNLCDRLQCPFIDIPSSMMLDDGRRFNDDQIALAMHELIQSIQHRSSFVKPWHIAESIEPDIRILMCFMCGDDMNLSYLLTPLLSHQCCFVTSDKFPTITLETYLGDSKRKVEVVVTSYHGATVIQDSLYHGFILVYSAKRKASLRTMGSFVSNITAIPTQIMAVSEAEGASALYLNELTQSLLMEGRAIAERLEASFYPVNSNLHQQTVSYTSFFKQCWDKKACTESAFTFACDENTPVIELPVAFCGDKSTDLVANRPPAALPTQWRKGDPFDTPGSKGSTNNSQSTDSEPVYDRPQLAQCHSDSEVSSASPVIFENTTQAYSYVADNSPQPCPYDADGSTELYSEIPTPVYEDAFLRSHEGHTKRNLYTAQYRKSFPSVSASFPSPYCDNSADDSNTSSPRSLRHATGADRQPCYQFRKSNSMKLALKEDVEGVPGTGSPVEGDRQKTLKSSTLPLSCKPSNMTASGVDTAAPGSYKKSPPPTLPKPNVPTSIKSLDSLKFAEVRHILSRNMERPTMPGPGPVKAPLATPEPIEISEYAQVRDAVGVGAEEENDYALVADALPEGKLHRIRSIFKGPQQLKNTGGGGTDSDSERSSLEREEKKETIYSRVHRKPTPHKKKHRPRQGDRSAPQLPPTNEHQQLIHSDQLVSLSEGSEETGDERQNQHKQKKKRSLRNKKKKQALQTSLVTSPPWSDSDLLSLPTGRQDVDADVPAEYAGPENYEDDTANLLESGNWKTKLRLRASEKDKQRRKEERKAKEDEKRKQKEEKKLKLQKKMIQRKKDGGRCGPTSQNSVSSTLEDLLLTETKLVPYFIEKCVCFIEEEGLSTEGLYRVPGNQVHVVLLTDKFKEDPNVDIRVLDVPVNAVATALKQFLIDLSESLVPSCLQEELIDAAGCPDITLRRAAMRAILQNKMPACNLEVLKYLMKHFHKVGEHSAENSMEPRNLAICWWPTLMRPQVTSFDKIMLISKASEEIILDLIEHHEFYFGSSVPVSLLVTFNLYIV</sequence>
<organism evidence="7 8">
    <name type="scientific">Ridgeia piscesae</name>
    <name type="common">Tubeworm</name>
    <dbReference type="NCBI Taxonomy" id="27915"/>
    <lineage>
        <taxon>Eukaryota</taxon>
        <taxon>Metazoa</taxon>
        <taxon>Spiralia</taxon>
        <taxon>Lophotrochozoa</taxon>
        <taxon>Annelida</taxon>
        <taxon>Polychaeta</taxon>
        <taxon>Sedentaria</taxon>
        <taxon>Canalipalpata</taxon>
        <taxon>Sabellida</taxon>
        <taxon>Siboglinidae</taxon>
        <taxon>Ridgeia</taxon>
    </lineage>
</organism>
<dbReference type="InterPro" id="IPR057284">
    <property type="entry name" value="FF_RHG35_4th"/>
</dbReference>
<dbReference type="EMBL" id="JAODUO010000013">
    <property type="protein sequence ID" value="KAK2193387.1"/>
    <property type="molecule type" value="Genomic_DNA"/>
</dbReference>
<dbReference type="GO" id="GO:0005829">
    <property type="term" value="C:cytosol"/>
    <property type="evidence" value="ECO:0007669"/>
    <property type="project" value="TreeGrafter"/>
</dbReference>
<feature type="region of interest" description="Disordered" evidence="3">
    <location>
        <begin position="998"/>
        <end position="1031"/>
    </location>
</feature>
<evidence type="ECO:0000256" key="1">
    <source>
        <dbReference type="ARBA" id="ARBA00022468"/>
    </source>
</evidence>
<feature type="compositionally biased region" description="Basic residues" evidence="3">
    <location>
        <begin position="1348"/>
        <end position="1362"/>
    </location>
</feature>
<feature type="compositionally biased region" description="Basic residues" evidence="3">
    <location>
        <begin position="1404"/>
        <end position="1420"/>
    </location>
</feature>
<dbReference type="InterPro" id="IPR051978">
    <property type="entry name" value="Rho-GAP_domain"/>
</dbReference>
<dbReference type="InterPro" id="IPR039006">
    <property type="entry name" value="RhoGAP_pG2"/>
</dbReference>
<feature type="domain" description="Rho-GAP" evidence="4">
    <location>
        <begin position="1536"/>
        <end position="1726"/>
    </location>
</feature>
<accession>A0AAD9PEM2</accession>
<evidence type="ECO:0000256" key="2">
    <source>
        <dbReference type="ARBA" id="ARBA00022737"/>
    </source>
</evidence>
<name>A0AAD9PEM2_RIDPI</name>
<reference evidence="7" key="1">
    <citation type="journal article" date="2023" name="Mol. Biol. Evol.">
        <title>Third-Generation Sequencing Reveals the Adaptive Role of the Epigenome in Three Deep-Sea Polychaetes.</title>
        <authorList>
            <person name="Perez M."/>
            <person name="Aroh O."/>
            <person name="Sun Y."/>
            <person name="Lan Y."/>
            <person name="Juniper S.K."/>
            <person name="Young C.R."/>
            <person name="Angers B."/>
            <person name="Qian P.Y."/>
        </authorList>
    </citation>
    <scope>NUCLEOTIDE SEQUENCE</scope>
    <source>
        <strain evidence="7">R07B-5</strain>
    </source>
</reference>
<dbReference type="CDD" id="cd22207">
    <property type="entry name" value="pseudoGTPaseD_p190RhoGAP"/>
    <property type="match status" value="1"/>
</dbReference>
<dbReference type="SMART" id="SM00441">
    <property type="entry name" value="FF"/>
    <property type="match status" value="1"/>
</dbReference>
<dbReference type="PANTHER" id="PTHR46005:SF4">
    <property type="entry name" value="RHO GTPASE-ACTIVATING PROTEIN 190"/>
    <property type="match status" value="1"/>
</dbReference>
<feature type="region of interest" description="Disordered" evidence="3">
    <location>
        <begin position="1479"/>
        <end position="1510"/>
    </location>
</feature>
<feature type="compositionally biased region" description="Polar residues" evidence="3">
    <location>
        <begin position="1374"/>
        <end position="1392"/>
    </location>
</feature>
<feature type="compositionally biased region" description="Polar residues" evidence="3">
    <location>
        <begin position="1015"/>
        <end position="1027"/>
    </location>
</feature>
<dbReference type="PROSITE" id="PS50238">
    <property type="entry name" value="RHOGAP"/>
    <property type="match status" value="1"/>
</dbReference>
<evidence type="ECO:0000313" key="8">
    <source>
        <dbReference type="Proteomes" id="UP001209878"/>
    </source>
</evidence>
<dbReference type="InterPro" id="IPR039007">
    <property type="entry name" value="pG1"/>
</dbReference>
<dbReference type="InterPro" id="IPR027417">
    <property type="entry name" value="P-loop_NTPase"/>
</dbReference>
<dbReference type="Proteomes" id="UP001209878">
    <property type="component" value="Unassembled WGS sequence"/>
</dbReference>
<dbReference type="PANTHER" id="PTHR46005">
    <property type="entry name" value="RHO GTPASE-ACTIVATING PROTEIN 190"/>
    <property type="match status" value="1"/>
</dbReference>
<dbReference type="SUPFAM" id="SSF48350">
    <property type="entry name" value="GTPase activation domain, GAP"/>
    <property type="match status" value="1"/>
</dbReference>
<dbReference type="Pfam" id="PF23083">
    <property type="entry name" value="FF_RHG35_4th"/>
    <property type="match status" value="1"/>
</dbReference>
<dbReference type="GO" id="GO:0050770">
    <property type="term" value="P:regulation of axonogenesis"/>
    <property type="evidence" value="ECO:0007669"/>
    <property type="project" value="TreeGrafter"/>
</dbReference>
<dbReference type="InterPro" id="IPR002713">
    <property type="entry name" value="FF_domain"/>
</dbReference>
<dbReference type="Pfam" id="PF16512">
    <property type="entry name" value="RhoGAP-FF1"/>
    <property type="match status" value="1"/>
</dbReference>
<feature type="compositionally biased region" description="Low complexity" evidence="3">
    <location>
        <begin position="1429"/>
        <end position="1441"/>
    </location>
</feature>
<dbReference type="InterPro" id="IPR032835">
    <property type="entry name" value="RhoGAP-FF1"/>
</dbReference>
<evidence type="ECO:0000259" key="6">
    <source>
        <dbReference type="PROSITE" id="PS51853"/>
    </source>
</evidence>
<feature type="domain" description="PG1 pseudoGTPase" evidence="5">
    <location>
        <begin position="608"/>
        <end position="785"/>
    </location>
</feature>
<evidence type="ECO:0000259" key="5">
    <source>
        <dbReference type="PROSITE" id="PS51852"/>
    </source>
</evidence>
<dbReference type="InterPro" id="IPR000198">
    <property type="entry name" value="RhoGAP_dom"/>
</dbReference>
<dbReference type="PROSITE" id="PS51852">
    <property type="entry name" value="PG1"/>
    <property type="match status" value="1"/>
</dbReference>
<feature type="region of interest" description="Disordered" evidence="3">
    <location>
        <begin position="1169"/>
        <end position="1231"/>
    </location>
</feature>
<dbReference type="SMART" id="SM00324">
    <property type="entry name" value="RhoGAP"/>
    <property type="match status" value="1"/>
</dbReference>
<dbReference type="Pfam" id="PF00620">
    <property type="entry name" value="RhoGAP"/>
    <property type="match status" value="1"/>
</dbReference>
<feature type="region of interest" description="Disordered" evidence="3">
    <location>
        <begin position="1126"/>
        <end position="1152"/>
    </location>
</feature>
<dbReference type="Gene3D" id="3.40.50.300">
    <property type="entry name" value="P-loop containing nucleotide triphosphate hydrolases"/>
    <property type="match status" value="1"/>
</dbReference>
<keyword evidence="8" id="KW-1185">Reference proteome</keyword>
<dbReference type="InterPro" id="IPR045786">
    <property type="entry name" value="RhoGAP_pG1_pG2"/>
</dbReference>
<feature type="compositionally biased region" description="Polar residues" evidence="3">
    <location>
        <begin position="1188"/>
        <end position="1206"/>
    </location>
</feature>
<feature type="domain" description="PG2 pseudoGTPase" evidence="6">
    <location>
        <begin position="799"/>
        <end position="961"/>
    </location>
</feature>
<dbReference type="GO" id="GO:0007266">
    <property type="term" value="P:Rho protein signal transduction"/>
    <property type="evidence" value="ECO:0007669"/>
    <property type="project" value="TreeGrafter"/>
</dbReference>
<keyword evidence="1" id="KW-0343">GTPase activation</keyword>
<feature type="compositionally biased region" description="Basic and acidic residues" evidence="3">
    <location>
        <begin position="1330"/>
        <end position="1345"/>
    </location>
</feature>
<feature type="region of interest" description="Disordered" evidence="3">
    <location>
        <begin position="1313"/>
        <end position="1448"/>
    </location>
</feature>
<evidence type="ECO:0000313" key="7">
    <source>
        <dbReference type="EMBL" id="KAK2193387.1"/>
    </source>
</evidence>
<proteinExistence type="predicted"/>
<keyword evidence="2" id="KW-0677">Repeat</keyword>
<dbReference type="Gene3D" id="1.10.10.440">
    <property type="entry name" value="FF domain"/>
    <property type="match status" value="2"/>
</dbReference>
<dbReference type="InterPro" id="IPR008936">
    <property type="entry name" value="Rho_GTPase_activation_prot"/>
</dbReference>
<feature type="compositionally biased region" description="Basic and acidic residues" evidence="3">
    <location>
        <begin position="1481"/>
        <end position="1510"/>
    </location>
</feature>
<dbReference type="SUPFAM" id="SSF52540">
    <property type="entry name" value="P-loop containing nucleoside triphosphate hydrolases"/>
    <property type="match status" value="1"/>
</dbReference>
<gene>
    <name evidence="7" type="ORF">NP493_13g03000</name>
</gene>
<evidence type="ECO:0000259" key="4">
    <source>
        <dbReference type="PROSITE" id="PS50238"/>
    </source>
</evidence>
<dbReference type="PROSITE" id="PS51853">
    <property type="entry name" value="PG2"/>
    <property type="match status" value="1"/>
</dbReference>